<dbReference type="AlphaFoldDB" id="A0A8J5G507"/>
<proteinExistence type="predicted"/>
<dbReference type="Gene3D" id="2.60.40.420">
    <property type="entry name" value="Cupredoxins - blue copper proteins"/>
    <property type="match status" value="1"/>
</dbReference>
<accession>A0A8J5G507</accession>
<comment type="caution">
    <text evidence="3">The sequence shown here is derived from an EMBL/GenBank/DDBJ whole genome shotgun (WGS) entry which is preliminary data.</text>
</comment>
<dbReference type="Proteomes" id="UP000734854">
    <property type="component" value="Unassembled WGS sequence"/>
</dbReference>
<name>A0A8J5G507_ZINOF</name>
<feature type="chain" id="PRO_5035258325" evidence="2">
    <location>
        <begin position="22"/>
        <end position="224"/>
    </location>
</feature>
<evidence type="ECO:0000256" key="1">
    <source>
        <dbReference type="SAM" id="MobiDB-lite"/>
    </source>
</evidence>
<gene>
    <name evidence="3" type="ORF">ZIOFF_041411</name>
</gene>
<feature type="compositionally biased region" description="Basic and acidic residues" evidence="1">
    <location>
        <begin position="113"/>
        <end position="123"/>
    </location>
</feature>
<sequence length="224" mass="24723">MATRLFLLMLAMALLCLSVSGNSTEYTVGGRAGWDISADLASWVASKIFYVGDSLGTVSVLKIPQRERGGQSRVRELRLGQPAADEQQRQHDGGADGGWRPVLRVREPAALPGRDETQRERGGKRDRRLRGGSVADDINGAGRESGDAAVPERWLPVLEWLSRSRRELHVGVRLDDLEEGEAEAVSERKAMMKSHVEQVLRIKGVVDEEKTLAFHLEPKAITAY</sequence>
<feature type="region of interest" description="Disordered" evidence="1">
    <location>
        <begin position="80"/>
        <end position="146"/>
    </location>
</feature>
<dbReference type="EMBL" id="JACMSC010000011">
    <property type="protein sequence ID" value="KAG6501530.1"/>
    <property type="molecule type" value="Genomic_DNA"/>
</dbReference>
<evidence type="ECO:0000313" key="3">
    <source>
        <dbReference type="EMBL" id="KAG6501530.1"/>
    </source>
</evidence>
<organism evidence="3 4">
    <name type="scientific">Zingiber officinale</name>
    <name type="common">Ginger</name>
    <name type="synonym">Amomum zingiber</name>
    <dbReference type="NCBI Taxonomy" id="94328"/>
    <lineage>
        <taxon>Eukaryota</taxon>
        <taxon>Viridiplantae</taxon>
        <taxon>Streptophyta</taxon>
        <taxon>Embryophyta</taxon>
        <taxon>Tracheophyta</taxon>
        <taxon>Spermatophyta</taxon>
        <taxon>Magnoliopsida</taxon>
        <taxon>Liliopsida</taxon>
        <taxon>Zingiberales</taxon>
        <taxon>Zingiberaceae</taxon>
        <taxon>Zingiber</taxon>
    </lineage>
</organism>
<evidence type="ECO:0000313" key="4">
    <source>
        <dbReference type="Proteomes" id="UP000734854"/>
    </source>
</evidence>
<dbReference type="InterPro" id="IPR008972">
    <property type="entry name" value="Cupredoxin"/>
</dbReference>
<protein>
    <submittedName>
        <fullName evidence="3">Uncharacterized protein</fullName>
    </submittedName>
</protein>
<keyword evidence="4" id="KW-1185">Reference proteome</keyword>
<reference evidence="3 4" key="1">
    <citation type="submission" date="2020-08" db="EMBL/GenBank/DDBJ databases">
        <title>Plant Genome Project.</title>
        <authorList>
            <person name="Zhang R.-G."/>
        </authorList>
    </citation>
    <scope>NUCLEOTIDE SEQUENCE [LARGE SCALE GENOMIC DNA]</scope>
    <source>
        <tissue evidence="3">Rhizome</tissue>
    </source>
</reference>
<evidence type="ECO:0000256" key="2">
    <source>
        <dbReference type="SAM" id="SignalP"/>
    </source>
</evidence>
<dbReference type="SUPFAM" id="SSF49503">
    <property type="entry name" value="Cupredoxins"/>
    <property type="match status" value="1"/>
</dbReference>
<keyword evidence="2" id="KW-0732">Signal</keyword>
<feature type="signal peptide" evidence="2">
    <location>
        <begin position="1"/>
        <end position="21"/>
    </location>
</feature>